<dbReference type="HAMAP" id="MF_00209">
    <property type="entry name" value="Inorganic_PPase"/>
    <property type="match status" value="1"/>
</dbReference>
<evidence type="ECO:0000313" key="9">
    <source>
        <dbReference type="Proteomes" id="UP001151081"/>
    </source>
</evidence>
<dbReference type="InterPro" id="IPR008162">
    <property type="entry name" value="Pyrophosphatase"/>
</dbReference>
<keyword evidence="5 7" id="KW-0460">Magnesium</keyword>
<evidence type="ECO:0000256" key="7">
    <source>
        <dbReference type="HAMAP-Rule" id="MF_00209"/>
    </source>
</evidence>
<dbReference type="FunFam" id="3.90.80.10:FF:000003">
    <property type="entry name" value="Inorganic pyrophosphatase"/>
    <property type="match status" value="1"/>
</dbReference>
<feature type="binding site" evidence="7">
    <location>
        <position position="58"/>
    </location>
    <ligand>
        <name>substrate</name>
    </ligand>
</feature>
<dbReference type="EMBL" id="JAGTJJ010000117">
    <property type="protein sequence ID" value="MDC3989492.1"/>
    <property type="molecule type" value="Genomic_DNA"/>
</dbReference>
<dbReference type="Gene3D" id="3.90.80.10">
    <property type="entry name" value="Inorganic pyrophosphatase"/>
    <property type="match status" value="1"/>
</dbReference>
<keyword evidence="2 7" id="KW-0963">Cytoplasm</keyword>
<comment type="subcellular location">
    <subcellularLocation>
        <location evidence="7">Cytoplasm</location>
    </subcellularLocation>
</comment>
<comment type="catalytic activity">
    <reaction evidence="6 7">
        <text>diphosphate + H2O = 2 phosphate + H(+)</text>
        <dbReference type="Rhea" id="RHEA:24576"/>
        <dbReference type="ChEBI" id="CHEBI:15377"/>
        <dbReference type="ChEBI" id="CHEBI:15378"/>
        <dbReference type="ChEBI" id="CHEBI:33019"/>
        <dbReference type="ChEBI" id="CHEBI:43474"/>
        <dbReference type="EC" id="3.6.1.1"/>
    </reaction>
</comment>
<dbReference type="RefSeq" id="WP_372518227.1">
    <property type="nucleotide sequence ID" value="NZ_JAGTJJ010000117.1"/>
</dbReference>
<evidence type="ECO:0000256" key="4">
    <source>
        <dbReference type="ARBA" id="ARBA00022801"/>
    </source>
</evidence>
<dbReference type="Pfam" id="PF00719">
    <property type="entry name" value="Pyrophosphatase"/>
    <property type="match status" value="1"/>
</dbReference>
<feature type="binding site" evidence="7">
    <location>
        <position position="142"/>
    </location>
    <ligand>
        <name>substrate</name>
    </ligand>
</feature>
<reference evidence="8 9" key="1">
    <citation type="submission" date="2021-04" db="EMBL/GenBank/DDBJ databases">
        <title>Genome analysis of Polyangium sp.</title>
        <authorList>
            <person name="Li Y."/>
            <person name="Wang J."/>
        </authorList>
    </citation>
    <scope>NUCLEOTIDE SEQUENCE [LARGE SCALE GENOMIC DNA]</scope>
    <source>
        <strain evidence="8 9">SDU14</strain>
    </source>
</reference>
<dbReference type="PROSITE" id="PS00387">
    <property type="entry name" value="PPASE"/>
    <property type="match status" value="1"/>
</dbReference>
<dbReference type="SUPFAM" id="SSF50324">
    <property type="entry name" value="Inorganic pyrophosphatase"/>
    <property type="match status" value="1"/>
</dbReference>
<dbReference type="GO" id="GO:0000287">
    <property type="term" value="F:magnesium ion binding"/>
    <property type="evidence" value="ECO:0007669"/>
    <property type="project" value="UniProtKB-UniRule"/>
</dbReference>
<evidence type="ECO:0000256" key="2">
    <source>
        <dbReference type="ARBA" id="ARBA00022490"/>
    </source>
</evidence>
<proteinExistence type="inferred from homology"/>
<evidence type="ECO:0000256" key="1">
    <source>
        <dbReference type="ARBA" id="ARBA00001946"/>
    </source>
</evidence>
<comment type="function">
    <text evidence="7">Catalyzes the hydrolysis of inorganic pyrophosphate (PPi) forming two phosphate ions.</text>
</comment>
<dbReference type="EC" id="3.6.1.1" evidence="7"/>
<evidence type="ECO:0000313" key="8">
    <source>
        <dbReference type="EMBL" id="MDC3989492.1"/>
    </source>
</evidence>
<feature type="binding site" evidence="7">
    <location>
        <position position="46"/>
    </location>
    <ligand>
        <name>substrate</name>
    </ligand>
</feature>
<evidence type="ECO:0000256" key="5">
    <source>
        <dbReference type="ARBA" id="ARBA00022842"/>
    </source>
</evidence>
<dbReference type="PANTHER" id="PTHR10286">
    <property type="entry name" value="INORGANIC PYROPHOSPHATASE"/>
    <property type="match status" value="1"/>
</dbReference>
<protein>
    <recommendedName>
        <fullName evidence="7">Inorganic pyrophosphatase</fullName>
        <ecNumber evidence="7">3.6.1.1</ecNumber>
    </recommendedName>
    <alternativeName>
        <fullName evidence="7">Pyrophosphate phospho-hydrolase</fullName>
        <shortName evidence="7">PPase</shortName>
    </alternativeName>
</protein>
<dbReference type="InterPro" id="IPR036649">
    <property type="entry name" value="Pyrophosphatase_sf"/>
</dbReference>
<name>A0A9X3XFS7_9BACT</name>
<feature type="binding site" evidence="7">
    <location>
        <position position="32"/>
    </location>
    <ligand>
        <name>substrate</name>
    </ligand>
</feature>
<feature type="binding site" evidence="7">
    <location>
        <position position="73"/>
    </location>
    <ligand>
        <name>Mg(2+)</name>
        <dbReference type="ChEBI" id="CHEBI:18420"/>
        <label>1</label>
    </ligand>
</feature>
<keyword evidence="9" id="KW-1185">Reference proteome</keyword>
<feature type="binding site" evidence="7">
    <location>
        <position position="105"/>
    </location>
    <ligand>
        <name>Mg(2+)</name>
        <dbReference type="ChEBI" id="CHEBI:18420"/>
        <label>1</label>
    </ligand>
</feature>
<dbReference type="AlphaFoldDB" id="A0A9X3XFS7"/>
<accession>A0A9X3XFS7</accession>
<gene>
    <name evidence="7" type="primary">ppa</name>
    <name evidence="8" type="ORF">KEG57_54045</name>
</gene>
<organism evidence="8 9">
    <name type="scientific">Polyangium jinanense</name>
    <dbReference type="NCBI Taxonomy" id="2829994"/>
    <lineage>
        <taxon>Bacteria</taxon>
        <taxon>Pseudomonadati</taxon>
        <taxon>Myxococcota</taxon>
        <taxon>Polyangia</taxon>
        <taxon>Polyangiales</taxon>
        <taxon>Polyangiaceae</taxon>
        <taxon>Polyangium</taxon>
    </lineage>
</organism>
<sequence>MMHPLHDIHVVPSAIAEFVPAVIEIPRGSKLKYELDKRTGLLMLDRVLYSSVHYPANYGFIPQTHAGDGDPLDILVLMQEPVHPLTIVRARPVGGFRMRDDKGVDDKIVAVAVDDPAYAHYEEATELPPHVLAEIRRFFQDYKILEGKISEVDDLYDRKRGLEVIAESIATYRKDAAWGKP</sequence>
<feature type="binding site" evidence="7">
    <location>
        <position position="73"/>
    </location>
    <ligand>
        <name>Mg(2+)</name>
        <dbReference type="ChEBI" id="CHEBI:18420"/>
        <label>2</label>
    </ligand>
</feature>
<keyword evidence="4 7" id="KW-0378">Hydrolase</keyword>
<evidence type="ECO:0000256" key="6">
    <source>
        <dbReference type="ARBA" id="ARBA00047820"/>
    </source>
</evidence>
<dbReference type="GO" id="GO:0006796">
    <property type="term" value="P:phosphate-containing compound metabolic process"/>
    <property type="evidence" value="ECO:0007669"/>
    <property type="project" value="InterPro"/>
</dbReference>
<evidence type="ECO:0000256" key="3">
    <source>
        <dbReference type="ARBA" id="ARBA00022723"/>
    </source>
</evidence>
<dbReference type="Proteomes" id="UP001151081">
    <property type="component" value="Unassembled WGS sequence"/>
</dbReference>
<comment type="similarity">
    <text evidence="7">Belongs to the PPase family.</text>
</comment>
<feature type="binding site" evidence="7">
    <location>
        <position position="68"/>
    </location>
    <ligand>
        <name>Mg(2+)</name>
        <dbReference type="ChEBI" id="CHEBI:18420"/>
        <label>1</label>
    </ligand>
</feature>
<keyword evidence="3 7" id="KW-0479">Metal-binding</keyword>
<comment type="cofactor">
    <cofactor evidence="1 7">
        <name>Mg(2+)</name>
        <dbReference type="ChEBI" id="CHEBI:18420"/>
    </cofactor>
</comment>
<dbReference type="GO" id="GO:0004427">
    <property type="term" value="F:inorganic diphosphate phosphatase activity"/>
    <property type="evidence" value="ECO:0007669"/>
    <property type="project" value="UniProtKB-UniRule"/>
</dbReference>
<comment type="subunit">
    <text evidence="7">Homohexamer.</text>
</comment>
<dbReference type="GO" id="GO:0005737">
    <property type="term" value="C:cytoplasm"/>
    <property type="evidence" value="ECO:0007669"/>
    <property type="project" value="UniProtKB-SubCell"/>
</dbReference>
<dbReference type="CDD" id="cd00412">
    <property type="entry name" value="pyrophosphatase"/>
    <property type="match status" value="1"/>
</dbReference>
<comment type="caution">
    <text evidence="8">The sequence shown here is derived from an EMBL/GenBank/DDBJ whole genome shotgun (WGS) entry which is preliminary data.</text>
</comment>